<dbReference type="Pfam" id="PF26472">
    <property type="entry name" value="DUF8147"/>
    <property type="match status" value="1"/>
</dbReference>
<keyword evidence="1" id="KW-0812">Transmembrane</keyword>
<keyword evidence="1" id="KW-1133">Transmembrane helix</keyword>
<organism evidence="3">
    <name type="scientific">Haloferax sp. CBA1149</name>
    <dbReference type="NCBI Taxonomy" id="2650753"/>
    <lineage>
        <taxon>Archaea</taxon>
        <taxon>Methanobacteriati</taxon>
        <taxon>Methanobacteriota</taxon>
        <taxon>Stenosarchaea group</taxon>
        <taxon>Halobacteria</taxon>
        <taxon>Halobacteriales</taxon>
        <taxon>Haloferacaceae</taxon>
        <taxon>Haloferax</taxon>
    </lineage>
</organism>
<dbReference type="RefSeq" id="WP_151137835.1">
    <property type="nucleotide sequence ID" value="NZ_VZUS01000001.1"/>
</dbReference>
<evidence type="ECO:0000313" key="3">
    <source>
        <dbReference type="EMBL" id="KAB1188321.1"/>
    </source>
</evidence>
<reference evidence="3" key="1">
    <citation type="submission" date="2019-09" db="EMBL/GenBank/DDBJ databases">
        <title>Genomic analysis of Haloferax sp. CBA1149.</title>
        <authorList>
            <person name="Roh S.W."/>
        </authorList>
    </citation>
    <scope>NUCLEOTIDE SEQUENCE</scope>
    <source>
        <strain evidence="3">CBA1149</strain>
    </source>
</reference>
<keyword evidence="1" id="KW-0472">Membrane</keyword>
<evidence type="ECO:0000259" key="2">
    <source>
        <dbReference type="Pfam" id="PF26472"/>
    </source>
</evidence>
<feature type="domain" description="DUF8147" evidence="2">
    <location>
        <begin position="5"/>
        <end position="60"/>
    </location>
</feature>
<comment type="caution">
    <text evidence="3">The sequence shown here is derived from an EMBL/GenBank/DDBJ whole genome shotgun (WGS) entry which is preliminary data.</text>
</comment>
<name>A0A643K1Z2_9EURY</name>
<dbReference type="InterPro" id="IPR058460">
    <property type="entry name" value="DUF8147"/>
</dbReference>
<evidence type="ECO:0000256" key="1">
    <source>
        <dbReference type="SAM" id="Phobius"/>
    </source>
</evidence>
<feature type="transmembrane region" description="Helical" evidence="1">
    <location>
        <begin position="32"/>
        <end position="57"/>
    </location>
</feature>
<proteinExistence type="predicted"/>
<sequence length="69" mass="7105">MRHPLLASFAVGIPAALLVGIAVTEVASHWIFFSLFVGIPAGILAGIIAIAATYAVLTRQGLSPTETSD</sequence>
<gene>
    <name evidence="3" type="ORF">Hfx1149_09895</name>
</gene>
<dbReference type="AlphaFoldDB" id="A0A643K1Z2"/>
<accession>A0A643K1Z2</accession>
<protein>
    <recommendedName>
        <fullName evidence="2">DUF8147 domain-containing protein</fullName>
    </recommendedName>
</protein>
<dbReference type="EMBL" id="VZUS01000001">
    <property type="protein sequence ID" value="KAB1188321.1"/>
    <property type="molecule type" value="Genomic_DNA"/>
</dbReference>